<dbReference type="AlphaFoldDB" id="A0AAV7Q7X8"/>
<proteinExistence type="predicted"/>
<dbReference type="EMBL" id="JANPWB010000010">
    <property type="protein sequence ID" value="KAJ1136433.1"/>
    <property type="molecule type" value="Genomic_DNA"/>
</dbReference>
<dbReference type="Proteomes" id="UP001066276">
    <property type="component" value="Chromosome 6"/>
</dbReference>
<evidence type="ECO:0000313" key="2">
    <source>
        <dbReference type="EMBL" id="KAJ1136433.1"/>
    </source>
</evidence>
<evidence type="ECO:0000256" key="1">
    <source>
        <dbReference type="SAM" id="MobiDB-lite"/>
    </source>
</evidence>
<evidence type="ECO:0000313" key="3">
    <source>
        <dbReference type="Proteomes" id="UP001066276"/>
    </source>
</evidence>
<sequence>MIRKGTLRTVPVTKQTRDSARGGSGCSVAQVTPGTAPRRKERTTIAQCSRQLPDHRLATMVTLDLPVDAGQGLDICGR</sequence>
<name>A0AAV7Q7X8_PLEWA</name>
<protein>
    <submittedName>
        <fullName evidence="2">Uncharacterized protein</fullName>
    </submittedName>
</protein>
<gene>
    <name evidence="2" type="ORF">NDU88_002850</name>
</gene>
<feature type="region of interest" description="Disordered" evidence="1">
    <location>
        <begin position="1"/>
        <end position="45"/>
    </location>
</feature>
<organism evidence="2 3">
    <name type="scientific">Pleurodeles waltl</name>
    <name type="common">Iberian ribbed newt</name>
    <dbReference type="NCBI Taxonomy" id="8319"/>
    <lineage>
        <taxon>Eukaryota</taxon>
        <taxon>Metazoa</taxon>
        <taxon>Chordata</taxon>
        <taxon>Craniata</taxon>
        <taxon>Vertebrata</taxon>
        <taxon>Euteleostomi</taxon>
        <taxon>Amphibia</taxon>
        <taxon>Batrachia</taxon>
        <taxon>Caudata</taxon>
        <taxon>Salamandroidea</taxon>
        <taxon>Salamandridae</taxon>
        <taxon>Pleurodelinae</taxon>
        <taxon>Pleurodeles</taxon>
    </lineage>
</organism>
<accession>A0AAV7Q7X8</accession>
<reference evidence="2" key="1">
    <citation type="journal article" date="2022" name="bioRxiv">
        <title>Sequencing and chromosome-scale assembly of the giantPleurodeles waltlgenome.</title>
        <authorList>
            <person name="Brown T."/>
            <person name="Elewa A."/>
            <person name="Iarovenko S."/>
            <person name="Subramanian E."/>
            <person name="Araus A.J."/>
            <person name="Petzold A."/>
            <person name="Susuki M."/>
            <person name="Suzuki K.-i.T."/>
            <person name="Hayashi T."/>
            <person name="Toyoda A."/>
            <person name="Oliveira C."/>
            <person name="Osipova E."/>
            <person name="Leigh N.D."/>
            <person name="Simon A."/>
            <person name="Yun M.H."/>
        </authorList>
    </citation>
    <scope>NUCLEOTIDE SEQUENCE</scope>
    <source>
        <strain evidence="2">20211129_DDA</strain>
        <tissue evidence="2">Liver</tissue>
    </source>
</reference>
<keyword evidence="3" id="KW-1185">Reference proteome</keyword>
<comment type="caution">
    <text evidence="2">The sequence shown here is derived from an EMBL/GenBank/DDBJ whole genome shotgun (WGS) entry which is preliminary data.</text>
</comment>